<accession>A0A6G1LP95</accession>
<keyword evidence="2" id="KW-1185">Reference proteome</keyword>
<proteinExistence type="predicted"/>
<evidence type="ECO:0000313" key="1">
    <source>
        <dbReference type="EMBL" id="KAF2774419.1"/>
    </source>
</evidence>
<name>A0A6G1LP95_9PEZI</name>
<dbReference type="AlphaFoldDB" id="A0A6G1LP95"/>
<reference evidence="1" key="1">
    <citation type="journal article" date="2020" name="Stud. Mycol.">
        <title>101 Dothideomycetes genomes: a test case for predicting lifestyles and emergence of pathogens.</title>
        <authorList>
            <person name="Haridas S."/>
            <person name="Albert R."/>
            <person name="Binder M."/>
            <person name="Bloem J."/>
            <person name="Labutti K."/>
            <person name="Salamov A."/>
            <person name="Andreopoulos B."/>
            <person name="Baker S."/>
            <person name="Barry K."/>
            <person name="Bills G."/>
            <person name="Bluhm B."/>
            <person name="Cannon C."/>
            <person name="Castanera R."/>
            <person name="Culley D."/>
            <person name="Daum C."/>
            <person name="Ezra D."/>
            <person name="Gonzalez J."/>
            <person name="Henrissat B."/>
            <person name="Kuo A."/>
            <person name="Liang C."/>
            <person name="Lipzen A."/>
            <person name="Lutzoni F."/>
            <person name="Magnuson J."/>
            <person name="Mondo S."/>
            <person name="Nolan M."/>
            <person name="Ohm R."/>
            <person name="Pangilinan J."/>
            <person name="Park H.-J."/>
            <person name="Ramirez L."/>
            <person name="Alfaro M."/>
            <person name="Sun H."/>
            <person name="Tritt A."/>
            <person name="Yoshinaga Y."/>
            <person name="Zwiers L.-H."/>
            <person name="Turgeon B."/>
            <person name="Goodwin S."/>
            <person name="Spatafora J."/>
            <person name="Crous P."/>
            <person name="Grigoriev I."/>
        </authorList>
    </citation>
    <scope>NUCLEOTIDE SEQUENCE</scope>
    <source>
        <strain evidence="1">CBS 116005</strain>
    </source>
</reference>
<dbReference type="EMBL" id="ML995808">
    <property type="protein sequence ID" value="KAF2774419.1"/>
    <property type="molecule type" value="Genomic_DNA"/>
</dbReference>
<sequence length="241" mass="27860">MESYPDLVLSSPIQRATLPDDLQLQIFEHIYGVCKIRRNKVLPLQAMNLMHIRLNDPPYWYQSHLWACDQSVRRAAGLSHRERQYYVAITNNTLKYRQDDMDNHLSRVAQRNWLSRTSALTRTCVSTTDATDDLITQADRRELTKLRLATSPTHWFNDNLIDRDGRIYKRMVSCWVQVLARMPAHVLNVVVIAKKPDVPFLQPDVDEQYLAEIRTALRDIGGTGKDVYGGELLEGQEIPID</sequence>
<evidence type="ECO:0000313" key="2">
    <source>
        <dbReference type="Proteomes" id="UP000799436"/>
    </source>
</evidence>
<gene>
    <name evidence="1" type="ORF">EJ03DRAFT_356806</name>
</gene>
<dbReference type="Proteomes" id="UP000799436">
    <property type="component" value="Unassembled WGS sequence"/>
</dbReference>
<organism evidence="1 2">
    <name type="scientific">Teratosphaeria nubilosa</name>
    <dbReference type="NCBI Taxonomy" id="161662"/>
    <lineage>
        <taxon>Eukaryota</taxon>
        <taxon>Fungi</taxon>
        <taxon>Dikarya</taxon>
        <taxon>Ascomycota</taxon>
        <taxon>Pezizomycotina</taxon>
        <taxon>Dothideomycetes</taxon>
        <taxon>Dothideomycetidae</taxon>
        <taxon>Mycosphaerellales</taxon>
        <taxon>Teratosphaeriaceae</taxon>
        <taxon>Teratosphaeria</taxon>
    </lineage>
</organism>
<protein>
    <submittedName>
        <fullName evidence="1">Uncharacterized protein</fullName>
    </submittedName>
</protein>